<dbReference type="AlphaFoldDB" id="A0A679JHP1"/>
<dbReference type="InterPro" id="IPR012334">
    <property type="entry name" value="Pectin_lyas_fold"/>
</dbReference>
<dbReference type="Gene3D" id="2.160.20.10">
    <property type="entry name" value="Single-stranded right-handed beta-helix, Pectin lyase-like"/>
    <property type="match status" value="1"/>
</dbReference>
<reference evidence="3" key="1">
    <citation type="submission" date="2019-12" db="EMBL/GenBank/DDBJ databases">
        <authorList>
            <person name="Cremers G."/>
        </authorList>
    </citation>
    <scope>NUCLEOTIDE SEQUENCE</scope>
    <source>
        <strain evidence="3">Vvax</strain>
    </source>
</reference>
<evidence type="ECO:0000259" key="2">
    <source>
        <dbReference type="SMART" id="SM00912"/>
    </source>
</evidence>
<dbReference type="Pfam" id="PF13018">
    <property type="entry name" value="ESPR"/>
    <property type="match status" value="1"/>
</dbReference>
<organism evidence="3">
    <name type="scientific">Variovorax paradoxus</name>
    <dbReference type="NCBI Taxonomy" id="34073"/>
    <lineage>
        <taxon>Bacteria</taxon>
        <taxon>Pseudomonadati</taxon>
        <taxon>Pseudomonadota</taxon>
        <taxon>Betaproteobacteria</taxon>
        <taxon>Burkholderiales</taxon>
        <taxon>Comamonadaceae</taxon>
        <taxon>Variovorax</taxon>
    </lineage>
</organism>
<feature type="compositionally biased region" description="Low complexity" evidence="1">
    <location>
        <begin position="386"/>
        <end position="417"/>
    </location>
</feature>
<dbReference type="InterPro" id="IPR011050">
    <property type="entry name" value="Pectin_lyase_fold/virulence"/>
</dbReference>
<sequence length="445" mass="43368">MNRHLHRVVFNAARGIRMVVQETAASTGKGASKATATAASTAIAGLLIAMSAQAQIVGAPNVPGNLRPTVLTAPNGVPLINVQTPSAAGVSRNVYNQFSVGANGAILNNSRVNVQTQLGGFVQGNPNLATGPARIVLNEVNGGTPSQLRGYIEVGGQRAEVIIANPAGISVDGGGFINASRATLTTGTPQFNAVGGLDSFLVRGGTVTIDGAGLDASKTDYAAILARAVQANASIWASELKVVTGANQVSADHSQITPTTGSGIAPTFALDVAALGGMYANKIVLIGSEAGLGVRNAGSIGAGAGGLVVTAAGRLENIGTLEGQRVELTTPGDISNRGGTIRQASSAGLTIASPVLSNTNGGVIGAEPVSTGASSGGTSSGGSTAGGTMSPTSGGTTTPSTTGASDTGSSSTSTPATYIPPAPGAISAGGTISNDGGKIYAGGPC</sequence>
<evidence type="ECO:0000256" key="1">
    <source>
        <dbReference type="SAM" id="MobiDB-lite"/>
    </source>
</evidence>
<proteinExistence type="predicted"/>
<dbReference type="SUPFAM" id="SSF51126">
    <property type="entry name" value="Pectin lyase-like"/>
    <property type="match status" value="1"/>
</dbReference>
<evidence type="ECO:0000313" key="3">
    <source>
        <dbReference type="EMBL" id="CAA2110028.1"/>
    </source>
</evidence>
<accession>A0A679JHP1</accession>
<dbReference type="RefSeq" id="WP_339094258.1">
    <property type="nucleotide sequence ID" value="NZ_LR743508.1"/>
</dbReference>
<name>A0A679JHP1_VARPD</name>
<feature type="compositionally biased region" description="Gly residues" evidence="1">
    <location>
        <begin position="374"/>
        <end position="385"/>
    </location>
</feature>
<gene>
    <name evidence="3" type="primary">cdiA2</name>
    <name evidence="3" type="ORF">VVAX_06300</name>
</gene>
<dbReference type="InterPro" id="IPR024973">
    <property type="entry name" value="ESPR"/>
</dbReference>
<protein>
    <submittedName>
        <fullName evidence="3">tRNA nuclease CdiA-2</fullName>
        <ecNumber evidence="3">3.1.-.-</ecNumber>
    </submittedName>
</protein>
<dbReference type="InterPro" id="IPR008638">
    <property type="entry name" value="FhaB/CdiA-like_TPS"/>
</dbReference>
<dbReference type="Pfam" id="PF05860">
    <property type="entry name" value="TPS"/>
    <property type="match status" value="1"/>
</dbReference>
<feature type="region of interest" description="Disordered" evidence="1">
    <location>
        <begin position="367"/>
        <end position="433"/>
    </location>
</feature>
<dbReference type="EC" id="3.1.-.-" evidence="3"/>
<feature type="domain" description="Filamentous haemagglutinin FhaB/tRNA nuclease CdiA-like TPS" evidence="2">
    <location>
        <begin position="74"/>
        <end position="194"/>
    </location>
</feature>
<keyword evidence="3" id="KW-0378">Hydrolase</keyword>
<dbReference type="SMART" id="SM00912">
    <property type="entry name" value="Haemagg_act"/>
    <property type="match status" value="1"/>
</dbReference>
<dbReference type="EMBL" id="LR743508">
    <property type="protein sequence ID" value="CAA2110028.1"/>
    <property type="molecule type" value="Genomic_DNA"/>
</dbReference>
<dbReference type="NCBIfam" id="TIGR01901">
    <property type="entry name" value="adhes_NPXG"/>
    <property type="match status" value="1"/>
</dbReference>
<dbReference type="GO" id="GO:0016787">
    <property type="term" value="F:hydrolase activity"/>
    <property type="evidence" value="ECO:0007669"/>
    <property type="project" value="UniProtKB-KW"/>
</dbReference>